<evidence type="ECO:0000256" key="1">
    <source>
        <dbReference type="SAM" id="MobiDB-lite"/>
    </source>
</evidence>
<comment type="caution">
    <text evidence="2">The sequence shown here is derived from an EMBL/GenBank/DDBJ whole genome shotgun (WGS) entry which is preliminary data.</text>
</comment>
<dbReference type="AlphaFoldDB" id="A0A8J6BAM2"/>
<evidence type="ECO:0000313" key="3">
    <source>
        <dbReference type="Proteomes" id="UP000717585"/>
    </source>
</evidence>
<accession>A0A8J6BAM2</accession>
<keyword evidence="3" id="KW-1185">Reference proteome</keyword>
<organism evidence="2 3">
    <name type="scientific">Carpediemonas membranifera</name>
    <dbReference type="NCBI Taxonomy" id="201153"/>
    <lineage>
        <taxon>Eukaryota</taxon>
        <taxon>Metamonada</taxon>
        <taxon>Carpediemonas-like organisms</taxon>
        <taxon>Carpediemonas</taxon>
    </lineage>
</organism>
<protein>
    <submittedName>
        <fullName evidence="2">Chromosome partition protein Smc</fullName>
    </submittedName>
</protein>
<gene>
    <name evidence="2" type="ORF">J8273_1767</name>
</gene>
<sequence length="342" mass="38587">MMKSRPLEPILERSMLTNIQIPEEYTLHGTVELEEDTSPTSERKRMITPPDHWNRNSFRRQSIIPRPDHKKRTGPVTKTQEVQTDKTEQMQLKEDLDAAHSRIAELESTVRVSQFLDRVDVDQELAKARTEERDRAKKDLEWQVGQRDKQLILSRVAARVEQQAIKDQADFLSEQRTNAAAKELVKATEARYEAMVSELRAANSLYLDKISAATEVMAYLRSVCDTQRSRISELEATVETMHRRVRETDTQLLAANEVLHHSSRGARPDVGPKTDGKGLEAKATRAEKEAAINGEIMRLVSVHSSEMRAKDGEIAKLKAALKAKEGVITGLRRQSTSVGGEG</sequence>
<evidence type="ECO:0000313" key="2">
    <source>
        <dbReference type="EMBL" id="KAG9396749.1"/>
    </source>
</evidence>
<name>A0A8J6BAM2_9EUKA</name>
<dbReference type="Proteomes" id="UP000717585">
    <property type="component" value="Unassembled WGS sequence"/>
</dbReference>
<reference evidence="2" key="1">
    <citation type="submission" date="2021-05" db="EMBL/GenBank/DDBJ databases">
        <title>A free-living protist that lacks canonical eukaryotic 1 DNA replication and segregation systems.</title>
        <authorList>
            <person name="Salas-Leiva D.E."/>
            <person name="Tromer E.C."/>
            <person name="Curtis B.A."/>
            <person name="Jerlstrom-Hultqvist J."/>
            <person name="Kolisko M."/>
            <person name="Yi Z."/>
            <person name="Salas-Leiva J.S."/>
            <person name="Gallot-Lavallee L."/>
            <person name="Kops G.J.P.L."/>
            <person name="Archibald J.M."/>
            <person name="Simpson A.G.B."/>
            <person name="Roger A.J."/>
        </authorList>
    </citation>
    <scope>NUCLEOTIDE SEQUENCE</scope>
    <source>
        <strain evidence="2">BICM</strain>
    </source>
</reference>
<proteinExistence type="predicted"/>
<feature type="region of interest" description="Disordered" evidence="1">
    <location>
        <begin position="34"/>
        <end position="86"/>
    </location>
</feature>
<dbReference type="EMBL" id="JAHDYR010000005">
    <property type="protein sequence ID" value="KAG9396749.1"/>
    <property type="molecule type" value="Genomic_DNA"/>
</dbReference>